<evidence type="ECO:0000313" key="2">
    <source>
        <dbReference type="EMBL" id="AGI70253.1"/>
    </source>
</evidence>
<dbReference type="KEGG" id="oat:OAN307_63p00350"/>
<accession>M9RES9</accession>
<sequence length="128" mass="13324">MAALSGILQAIGGAKGANLSMCLDLFQGRLSGGVILGKVADQHKGPSRQQDLSLMFLLVDPKALEEVNSSGETIADALKQIENNEPADPAAAVRLPNARAVSQIRKSERAGLRLSAPLLAQLEKLAGA</sequence>
<name>M9RES9_9RHOB</name>
<dbReference type="eggNOG" id="COG2055">
    <property type="taxonomic scope" value="Bacteria"/>
</dbReference>
<dbReference type="AlphaFoldDB" id="M9RES9"/>
<gene>
    <name evidence="2" type="ORF">OAN307_63p00350</name>
</gene>
<evidence type="ECO:0000256" key="1">
    <source>
        <dbReference type="ARBA" id="ARBA00023002"/>
    </source>
</evidence>
<reference evidence="2 3" key="1">
    <citation type="journal article" date="2013" name="PLoS ONE">
        <title>Poles Apart: Arctic and Antarctic Octadecabacter strains Share High Genome Plasticity and a New Type of Xanthorhodopsin.</title>
        <authorList>
            <person name="Vollmers J."/>
            <person name="Voget S."/>
            <person name="Dietrich S."/>
            <person name="Gollnow K."/>
            <person name="Smits M."/>
            <person name="Meyer K."/>
            <person name="Brinkhoff T."/>
            <person name="Simon M."/>
            <person name="Daniel R."/>
        </authorList>
    </citation>
    <scope>NUCLEOTIDE SEQUENCE [LARGE SCALE GENOMIC DNA]</scope>
    <source>
        <strain evidence="2 3">307</strain>
        <plasmid evidence="2">pOA307_63</plasmid>
    </source>
</reference>
<evidence type="ECO:0000313" key="3">
    <source>
        <dbReference type="Proteomes" id="UP000005307"/>
    </source>
</evidence>
<dbReference type="EMBL" id="CP003741">
    <property type="protein sequence ID" value="AGI70253.1"/>
    <property type="molecule type" value="Genomic_DNA"/>
</dbReference>
<protein>
    <submittedName>
        <fullName evidence="2">Putative malate/L-lactate dehydrogenase-domain-containing protein</fullName>
    </submittedName>
</protein>
<dbReference type="Gene3D" id="3.30.1370.60">
    <property type="entry name" value="Hypothetical oxidoreductase yiak, domain 2"/>
    <property type="match status" value="1"/>
</dbReference>
<dbReference type="GO" id="GO:0016491">
    <property type="term" value="F:oxidoreductase activity"/>
    <property type="evidence" value="ECO:0007669"/>
    <property type="project" value="UniProtKB-KW"/>
</dbReference>
<organism evidence="2 3">
    <name type="scientific">Octadecabacter antarcticus 307</name>
    <dbReference type="NCBI Taxonomy" id="391626"/>
    <lineage>
        <taxon>Bacteria</taxon>
        <taxon>Pseudomonadati</taxon>
        <taxon>Pseudomonadota</taxon>
        <taxon>Alphaproteobacteria</taxon>
        <taxon>Rhodobacterales</taxon>
        <taxon>Roseobacteraceae</taxon>
        <taxon>Octadecabacter</taxon>
    </lineage>
</organism>
<dbReference type="Proteomes" id="UP000005307">
    <property type="component" value="Plasmid pOA307_63"/>
</dbReference>
<dbReference type="HOGENOM" id="CLU_1957339_0_0_5"/>
<dbReference type="OrthoDB" id="9811519at2"/>
<geneLocation type="plasmid" evidence="2 3">
    <name>pOA307_63</name>
</geneLocation>
<keyword evidence="1" id="KW-0560">Oxidoreductase</keyword>
<dbReference type="InterPro" id="IPR043143">
    <property type="entry name" value="Mal/L-sulf/L-lact_DH-like_NADP"/>
</dbReference>
<keyword evidence="3" id="KW-1185">Reference proteome</keyword>
<dbReference type="SUPFAM" id="SSF89733">
    <property type="entry name" value="L-sulfolactate dehydrogenase-like"/>
    <property type="match status" value="1"/>
</dbReference>
<keyword evidence="2" id="KW-0614">Plasmid</keyword>
<dbReference type="Gene3D" id="1.10.1530.10">
    <property type="match status" value="1"/>
</dbReference>
<dbReference type="InterPro" id="IPR043144">
    <property type="entry name" value="Mal/L-sulf/L-lact_DH-like_ah"/>
</dbReference>
<dbReference type="InterPro" id="IPR036111">
    <property type="entry name" value="Mal/L-sulfo/L-lacto_DH-like_sf"/>
</dbReference>
<proteinExistence type="predicted"/>
<dbReference type="InterPro" id="IPR003767">
    <property type="entry name" value="Malate/L-lactate_DH-like"/>
</dbReference>
<dbReference type="Pfam" id="PF02615">
    <property type="entry name" value="Ldh_2"/>
    <property type="match status" value="1"/>
</dbReference>